<evidence type="ECO:0000256" key="2">
    <source>
        <dbReference type="ARBA" id="ARBA00005582"/>
    </source>
</evidence>
<evidence type="ECO:0000256" key="5">
    <source>
        <dbReference type="ARBA" id="ARBA00022723"/>
    </source>
</evidence>
<keyword evidence="5" id="KW-0479">Metal-binding</keyword>
<evidence type="ECO:0000313" key="13">
    <source>
        <dbReference type="EMBL" id="KKO12362.1"/>
    </source>
</evidence>
<dbReference type="GO" id="GO:0044715">
    <property type="term" value="F:8-oxo-dGDP phosphatase activity"/>
    <property type="evidence" value="ECO:0007669"/>
    <property type="project" value="TreeGrafter"/>
</dbReference>
<comment type="caution">
    <text evidence="13">The sequence shown here is derived from an EMBL/GenBank/DDBJ whole genome shotgun (WGS) entry which is preliminary data.</text>
</comment>
<dbReference type="InterPro" id="IPR000086">
    <property type="entry name" value="NUDIX_hydrolase_dom"/>
</dbReference>
<dbReference type="InterPro" id="IPR015797">
    <property type="entry name" value="NUDIX_hydrolase-like_dom_sf"/>
</dbReference>
<dbReference type="GO" id="GO:0046872">
    <property type="term" value="F:metal ion binding"/>
    <property type="evidence" value="ECO:0007669"/>
    <property type="project" value="UniProtKB-KW"/>
</dbReference>
<dbReference type="CDD" id="cd03425">
    <property type="entry name" value="NUDIX_MutT_NudA_like"/>
    <property type="match status" value="1"/>
</dbReference>
<keyword evidence="4" id="KW-0235">DNA replication</keyword>
<keyword evidence="7" id="KW-0378">Hydrolase</keyword>
<dbReference type="NCBIfam" id="TIGR00586">
    <property type="entry name" value="mutt"/>
    <property type="match status" value="1"/>
</dbReference>
<dbReference type="GO" id="GO:0006281">
    <property type="term" value="P:DNA repair"/>
    <property type="evidence" value="ECO:0007669"/>
    <property type="project" value="UniProtKB-KW"/>
</dbReference>
<dbReference type="GO" id="GO:0008413">
    <property type="term" value="F:8-oxo-7,8-dihydroguanosine triphosphate pyrophosphatase activity"/>
    <property type="evidence" value="ECO:0007669"/>
    <property type="project" value="InterPro"/>
</dbReference>
<dbReference type="SUPFAM" id="SSF55811">
    <property type="entry name" value="Nudix"/>
    <property type="match status" value="1"/>
</dbReference>
<sequence>MINVTAAIILHNNRVLATRRAPQKHMGGYWEFPGGKIELGETPEQSLARELQEELGITVRVGEHFFSNKHNYGDKQIMLMSYLCTWGTGELILNDHDAIQWCSAQELASLRWAPADIPIVHALQNAMANIDTSPQTP</sequence>
<comment type="cofactor">
    <cofactor evidence="1">
        <name>Mg(2+)</name>
        <dbReference type="ChEBI" id="CHEBI:18420"/>
    </cofactor>
</comment>
<keyword evidence="6" id="KW-0227">DNA damage</keyword>
<evidence type="ECO:0000256" key="10">
    <source>
        <dbReference type="ARBA" id="ARBA00035861"/>
    </source>
</evidence>
<organism evidence="13">
    <name type="scientific">marine sediment metagenome</name>
    <dbReference type="NCBI Taxonomy" id="412755"/>
    <lineage>
        <taxon>unclassified sequences</taxon>
        <taxon>metagenomes</taxon>
        <taxon>ecological metagenomes</taxon>
    </lineage>
</organism>
<evidence type="ECO:0000256" key="4">
    <source>
        <dbReference type="ARBA" id="ARBA00022705"/>
    </source>
</evidence>
<evidence type="ECO:0000256" key="3">
    <source>
        <dbReference type="ARBA" id="ARBA00022457"/>
    </source>
</evidence>
<protein>
    <recommendedName>
        <fullName evidence="11">8-oxo-dGTP diphosphatase</fullName>
        <ecNumber evidence="11">3.6.1.55</ecNumber>
    </recommendedName>
</protein>
<dbReference type="EC" id="3.6.1.55" evidence="11"/>
<dbReference type="GO" id="GO:0006260">
    <property type="term" value="P:DNA replication"/>
    <property type="evidence" value="ECO:0007669"/>
    <property type="project" value="UniProtKB-KW"/>
</dbReference>
<name>A0A0F9YJD6_9ZZZZ</name>
<proteinExistence type="inferred from homology"/>
<dbReference type="InterPro" id="IPR003561">
    <property type="entry name" value="Mutator_MutT"/>
</dbReference>
<comment type="catalytic activity">
    <reaction evidence="10">
        <text>8-oxo-dGTP + H2O = 8-oxo-dGMP + diphosphate + H(+)</text>
        <dbReference type="Rhea" id="RHEA:31575"/>
        <dbReference type="ChEBI" id="CHEBI:15377"/>
        <dbReference type="ChEBI" id="CHEBI:15378"/>
        <dbReference type="ChEBI" id="CHEBI:33019"/>
        <dbReference type="ChEBI" id="CHEBI:63224"/>
        <dbReference type="ChEBI" id="CHEBI:77896"/>
        <dbReference type="EC" id="3.6.1.55"/>
    </reaction>
</comment>
<keyword evidence="3" id="KW-0515">Mutator protein</keyword>
<dbReference type="Gene3D" id="3.90.79.10">
    <property type="entry name" value="Nucleoside Triphosphate Pyrophosphohydrolase"/>
    <property type="match status" value="1"/>
</dbReference>
<dbReference type="GO" id="GO:0044716">
    <property type="term" value="F:8-oxo-GDP phosphatase activity"/>
    <property type="evidence" value="ECO:0007669"/>
    <property type="project" value="TreeGrafter"/>
</dbReference>
<accession>A0A0F9YJD6</accession>
<dbReference type="PANTHER" id="PTHR47707">
    <property type="entry name" value="8-OXO-DGTP DIPHOSPHATASE"/>
    <property type="match status" value="1"/>
</dbReference>
<dbReference type="InterPro" id="IPR047127">
    <property type="entry name" value="MutT-like"/>
</dbReference>
<dbReference type="InterPro" id="IPR020476">
    <property type="entry name" value="Nudix_hydrolase"/>
</dbReference>
<dbReference type="AlphaFoldDB" id="A0A0F9YJD6"/>
<evidence type="ECO:0000256" key="6">
    <source>
        <dbReference type="ARBA" id="ARBA00022763"/>
    </source>
</evidence>
<evidence type="ECO:0000256" key="11">
    <source>
        <dbReference type="ARBA" id="ARBA00038905"/>
    </source>
</evidence>
<dbReference type="PRINTS" id="PR00502">
    <property type="entry name" value="NUDIXFAMILY"/>
</dbReference>
<keyword evidence="9" id="KW-0234">DNA repair</keyword>
<dbReference type="GO" id="GO:0035539">
    <property type="term" value="F:8-oxo-7,8-dihydrodeoxyguanosine triphosphate pyrophosphatase activity"/>
    <property type="evidence" value="ECO:0007669"/>
    <property type="project" value="UniProtKB-EC"/>
</dbReference>
<comment type="similarity">
    <text evidence="2">Belongs to the Nudix hydrolase family.</text>
</comment>
<feature type="domain" description="Nudix hydrolase" evidence="12">
    <location>
        <begin position="1"/>
        <end position="127"/>
    </location>
</feature>
<evidence type="ECO:0000259" key="12">
    <source>
        <dbReference type="PROSITE" id="PS51462"/>
    </source>
</evidence>
<evidence type="ECO:0000256" key="1">
    <source>
        <dbReference type="ARBA" id="ARBA00001946"/>
    </source>
</evidence>
<evidence type="ECO:0000256" key="7">
    <source>
        <dbReference type="ARBA" id="ARBA00022801"/>
    </source>
</evidence>
<evidence type="ECO:0000256" key="9">
    <source>
        <dbReference type="ARBA" id="ARBA00023204"/>
    </source>
</evidence>
<dbReference type="PANTHER" id="PTHR47707:SF1">
    <property type="entry name" value="NUDIX HYDROLASE FAMILY PROTEIN"/>
    <property type="match status" value="1"/>
</dbReference>
<dbReference type="Pfam" id="PF00293">
    <property type="entry name" value="NUDIX"/>
    <property type="match status" value="1"/>
</dbReference>
<reference evidence="13" key="1">
    <citation type="journal article" date="2015" name="Nature">
        <title>Complex archaea that bridge the gap between prokaryotes and eukaryotes.</title>
        <authorList>
            <person name="Spang A."/>
            <person name="Saw J.H."/>
            <person name="Jorgensen S.L."/>
            <person name="Zaremba-Niedzwiedzka K."/>
            <person name="Martijn J."/>
            <person name="Lind A.E."/>
            <person name="van Eijk R."/>
            <person name="Schleper C."/>
            <person name="Guy L."/>
            <person name="Ettema T.J."/>
        </authorList>
    </citation>
    <scope>NUCLEOTIDE SEQUENCE</scope>
</reference>
<evidence type="ECO:0000256" key="8">
    <source>
        <dbReference type="ARBA" id="ARBA00022842"/>
    </source>
</evidence>
<dbReference type="EMBL" id="LAZR01000001">
    <property type="protein sequence ID" value="KKO12362.1"/>
    <property type="molecule type" value="Genomic_DNA"/>
</dbReference>
<gene>
    <name evidence="13" type="ORF">LCGC14_0003720</name>
</gene>
<dbReference type="PROSITE" id="PS51462">
    <property type="entry name" value="NUDIX"/>
    <property type="match status" value="1"/>
</dbReference>
<keyword evidence="8" id="KW-0460">Magnesium</keyword>